<sequence>MVIDIEIKCSRLRASREAAGTTTPWKSTGVFGAAGEPTTGNGRLAGGATVRYAVAASFSTGSGARDEPARTRFIMRKERS</sequence>
<accession>A0A892ID78</accession>
<protein>
    <submittedName>
        <fullName evidence="2">Uncharacterized protein</fullName>
    </submittedName>
</protein>
<evidence type="ECO:0000313" key="2">
    <source>
        <dbReference type="EMBL" id="QRO79331.1"/>
    </source>
</evidence>
<keyword evidence="3" id="KW-1185">Reference proteome</keyword>
<dbReference type="RefSeq" id="WP_123806744.1">
    <property type="nucleotide sequence ID" value="NZ_CABVPR010000019.1"/>
</dbReference>
<evidence type="ECO:0000313" key="3">
    <source>
        <dbReference type="Proteomes" id="UP000625568"/>
    </source>
</evidence>
<proteinExistence type="predicted"/>
<dbReference type="EMBL" id="CP069483">
    <property type="protein sequence ID" value="QRO79331.1"/>
    <property type="molecule type" value="Genomic_DNA"/>
</dbReference>
<dbReference type="GeneID" id="93129187"/>
<evidence type="ECO:0000256" key="1">
    <source>
        <dbReference type="SAM" id="MobiDB-lite"/>
    </source>
</evidence>
<organism evidence="2 3">
    <name type="scientific">Burkholderia dolosa</name>
    <dbReference type="NCBI Taxonomy" id="152500"/>
    <lineage>
        <taxon>Bacteria</taxon>
        <taxon>Pseudomonadati</taxon>
        <taxon>Pseudomonadota</taxon>
        <taxon>Betaproteobacteria</taxon>
        <taxon>Burkholderiales</taxon>
        <taxon>Burkholderiaceae</taxon>
        <taxon>Burkholderia</taxon>
        <taxon>Burkholderia cepacia complex</taxon>
    </lineage>
</organism>
<gene>
    <name evidence="2" type="ORF">I6K02_22525</name>
</gene>
<feature type="region of interest" description="Disordered" evidence="1">
    <location>
        <begin position="16"/>
        <end position="42"/>
    </location>
</feature>
<dbReference type="AlphaFoldDB" id="A0A892ID78"/>
<reference evidence="2 3" key="1">
    <citation type="submission" date="2021-02" db="EMBL/GenBank/DDBJ databases">
        <title>FDA dAtabase for Regulatory Grade micrObial Sequences (FDA-ARGOS): Supporting development and validation of Infectious Disease Dx tests.</title>
        <authorList>
            <person name="Minogue T."/>
            <person name="Wolcott M."/>
            <person name="Wasieloski L."/>
            <person name="Aguilar W."/>
            <person name="Moore D."/>
            <person name="Jaissle J."/>
            <person name="Tallon L."/>
            <person name="Sadzewicz L."/>
            <person name="Zhao X."/>
            <person name="Boylan J."/>
            <person name="Ott S."/>
            <person name="Bowen H."/>
            <person name="Vavikolanu K."/>
            <person name="Mehta A."/>
            <person name="Aluvathingal J."/>
            <person name="Nadendla S."/>
            <person name="Yan Y."/>
            <person name="Sichtig H."/>
        </authorList>
    </citation>
    <scope>NUCLEOTIDE SEQUENCE [LARGE SCALE GENOMIC DNA]</scope>
    <source>
        <strain evidence="2 3">FDAARGOS_1272</strain>
    </source>
</reference>
<name>A0A892ID78_9BURK</name>
<dbReference type="Proteomes" id="UP000625568">
    <property type="component" value="Chromosome 2"/>
</dbReference>